<dbReference type="Pfam" id="PF01915">
    <property type="entry name" value="Glyco_hydro_3_C"/>
    <property type="match status" value="1"/>
</dbReference>
<comment type="function">
    <text evidence="3">Catalyzes the hydrolysis of a non-reducing terminal alpha-L-arabinopyranosidic linkage in ginsenoside Rb2 (alpha-L-arabinopyranosyl-(1-&gt;6)-alpha-D-glucopyranosyl) to release alpha-D-glucopyranosyl (Rd). It is not able to hydrolyze alpha-L-arabinofuranosyl-(1-&gt;6)-alpha-D-glucopyranosyl (Rc).</text>
</comment>
<keyword evidence="7" id="KW-1185">Reference proteome</keyword>
<proteinExistence type="inferred from homology"/>
<dbReference type="KEGG" id="msar:MSAR_47430"/>
<dbReference type="InterPro" id="IPR017853">
    <property type="entry name" value="GH"/>
</dbReference>
<dbReference type="InterPro" id="IPR036881">
    <property type="entry name" value="Glyco_hydro_3_C_sf"/>
</dbReference>
<dbReference type="SUPFAM" id="SSF51445">
    <property type="entry name" value="(Trans)glycosidases"/>
    <property type="match status" value="1"/>
</dbReference>
<dbReference type="InterPro" id="IPR050288">
    <property type="entry name" value="Cellulose_deg_GH3"/>
</dbReference>
<dbReference type="Gene3D" id="3.40.50.1700">
    <property type="entry name" value="Glycoside hydrolase family 3 C-terminal domain"/>
    <property type="match status" value="1"/>
</dbReference>
<dbReference type="Pfam" id="PF00933">
    <property type="entry name" value="Glyco_hydro_3"/>
    <property type="match status" value="1"/>
</dbReference>
<dbReference type="PRINTS" id="PR00133">
    <property type="entry name" value="GLHYDRLASE3"/>
</dbReference>
<evidence type="ECO:0000313" key="7">
    <source>
        <dbReference type="Proteomes" id="UP000466445"/>
    </source>
</evidence>
<dbReference type="SMART" id="SM01217">
    <property type="entry name" value="Fn3_like"/>
    <property type="match status" value="1"/>
</dbReference>
<reference evidence="6 7" key="1">
    <citation type="journal article" date="2019" name="Emerg. Microbes Infect.">
        <title>Comprehensive subspecies identification of 175 nontuberculous mycobacteria species based on 7547 genomic profiles.</title>
        <authorList>
            <person name="Matsumoto Y."/>
            <person name="Kinjo T."/>
            <person name="Motooka D."/>
            <person name="Nabeya D."/>
            <person name="Jung N."/>
            <person name="Uechi K."/>
            <person name="Horii T."/>
            <person name="Iida T."/>
            <person name="Fujita J."/>
            <person name="Nakamura S."/>
        </authorList>
    </citation>
    <scope>NUCLEOTIDE SEQUENCE [LARGE SCALE GENOMIC DNA]</scope>
    <source>
        <strain evidence="6 7">JCM 30395</strain>
    </source>
</reference>
<accession>A0A7I7SX73</accession>
<dbReference type="SUPFAM" id="SSF52279">
    <property type="entry name" value="Beta-D-glucan exohydrolase, C-terminal domain"/>
    <property type="match status" value="1"/>
</dbReference>
<dbReference type="FunFam" id="2.60.40.10:FF:000495">
    <property type="entry name" value="Periplasmic beta-glucosidase"/>
    <property type="match status" value="1"/>
</dbReference>
<dbReference type="Gene3D" id="3.20.20.300">
    <property type="entry name" value="Glycoside hydrolase, family 3, N-terminal domain"/>
    <property type="match status" value="1"/>
</dbReference>
<dbReference type="InterPro" id="IPR026891">
    <property type="entry name" value="Fn3-like"/>
</dbReference>
<dbReference type="Pfam" id="PF14310">
    <property type="entry name" value="Fn3-like"/>
    <property type="match status" value="1"/>
</dbReference>
<gene>
    <name evidence="6" type="ORF">MSAR_47430</name>
</gene>
<feature type="domain" description="Fibronectin type III-like" evidence="5">
    <location>
        <begin position="687"/>
        <end position="756"/>
    </location>
</feature>
<protein>
    <recommendedName>
        <fullName evidence="4">Exo-alpha-(1-&gt;6)-L-arabinopyranosidase</fullName>
    </recommendedName>
</protein>
<dbReference type="InterPro" id="IPR002772">
    <property type="entry name" value="Glyco_hydro_3_C"/>
</dbReference>
<dbReference type="EMBL" id="AP022595">
    <property type="protein sequence ID" value="BBY61607.1"/>
    <property type="molecule type" value="Genomic_DNA"/>
</dbReference>
<dbReference type="PANTHER" id="PTHR42715">
    <property type="entry name" value="BETA-GLUCOSIDASE"/>
    <property type="match status" value="1"/>
</dbReference>
<dbReference type="GO" id="GO:0008422">
    <property type="term" value="F:beta-glucosidase activity"/>
    <property type="evidence" value="ECO:0007669"/>
    <property type="project" value="UniProtKB-ARBA"/>
</dbReference>
<dbReference type="InterPro" id="IPR001764">
    <property type="entry name" value="Glyco_hydro_3_N"/>
</dbReference>
<evidence type="ECO:0000256" key="1">
    <source>
        <dbReference type="ARBA" id="ARBA00005336"/>
    </source>
</evidence>
<sequence length="790" mass="84072">MTTEEKVQQLTGIIPVGLLGEDGVSPQRCAEHLSAGIGHISMIATIGNKGPAAVAAATNEIQRYLVTGTRLGIPAIVHNEALNGVVSAGFTAFPTAIGLAATWDTAAVEKMADILRRQQRAVGIRQALSPVLDVARDARWGRVYETYGEDPYLISAMGVAYVRGTQGTDPTDAVLATAKHFLGYSWTEGGQNMARSTMGNRLLYDVFARPFEAAIKLAGLESVMNSYSEIDGVPVGINRAVLTGLLRERMGFAGVVVADYTTTNLVRERQRAASTAEEVAALALHAGLDVELPMAYAYGSVLAEAVDAGRIPAAELDASVLRVLEQKYRLGLFDQPYVLEDPILISTVAGEGRDLSLHLAGESLTLLKNDGTLPLARDTTRVAVIGPHAHDPTSVFAGYTYPAMLDMMRAMAAGHGTTQAGVDGLENLLDPSASGAFIADLAPVLMIPRDQYARDSYGATSLVEEIQAQYPASEVTAAMGVGVTADEPRDVADALAAARDADVVVLALGGRCGWFSDRTTEGEGGDSANIELPQHQIELVDAVAQLGKPMIAVVYGGRPFALTELERRVGVILWVYYPGPFGNQAIAQALVGAINPGGKLPYTLPRHSGQIPIYSAQHWGSGYRRTDTDMFTSYLDMSATPLYPFGHGLSYTTFEYSDLEADDTVAADGAFRVAVSVTNTGRVGGDEVVQVYVSDEALGLTRPARELVGFQRITLEEGATAHIEFTIGMAQLAYTGIDGTLVMEPGPIQVLVGSSADDIRLSTEVEVTGKTVNYEGRREFLSEAHVTTTR</sequence>
<comment type="similarity">
    <text evidence="1">Belongs to the glycosyl hydrolase 3 family.</text>
</comment>
<dbReference type="PANTHER" id="PTHR42715:SF10">
    <property type="entry name" value="BETA-GLUCOSIDASE"/>
    <property type="match status" value="1"/>
</dbReference>
<dbReference type="GO" id="GO:0005975">
    <property type="term" value="P:carbohydrate metabolic process"/>
    <property type="evidence" value="ECO:0007669"/>
    <property type="project" value="InterPro"/>
</dbReference>
<dbReference type="AlphaFoldDB" id="A0A7I7SX73"/>
<evidence type="ECO:0000256" key="4">
    <source>
        <dbReference type="ARBA" id="ARBA00074219"/>
    </source>
</evidence>
<dbReference type="Proteomes" id="UP000466445">
    <property type="component" value="Chromosome"/>
</dbReference>
<dbReference type="InterPro" id="IPR013783">
    <property type="entry name" value="Ig-like_fold"/>
</dbReference>
<dbReference type="Gene3D" id="2.60.40.10">
    <property type="entry name" value="Immunoglobulins"/>
    <property type="match status" value="1"/>
</dbReference>
<evidence type="ECO:0000313" key="6">
    <source>
        <dbReference type="EMBL" id="BBY61607.1"/>
    </source>
</evidence>
<name>A0A7I7SX73_9MYCO</name>
<organism evidence="6 7">
    <name type="scientific">Mycolicibacterium sarraceniae</name>
    <dbReference type="NCBI Taxonomy" id="1534348"/>
    <lineage>
        <taxon>Bacteria</taxon>
        <taxon>Bacillati</taxon>
        <taxon>Actinomycetota</taxon>
        <taxon>Actinomycetes</taxon>
        <taxon>Mycobacteriales</taxon>
        <taxon>Mycobacteriaceae</taxon>
        <taxon>Mycolicibacterium</taxon>
    </lineage>
</organism>
<keyword evidence="2" id="KW-0378">Hydrolase</keyword>
<evidence type="ECO:0000256" key="2">
    <source>
        <dbReference type="ARBA" id="ARBA00022801"/>
    </source>
</evidence>
<dbReference type="InterPro" id="IPR036962">
    <property type="entry name" value="Glyco_hydro_3_N_sf"/>
</dbReference>
<evidence type="ECO:0000256" key="3">
    <source>
        <dbReference type="ARBA" id="ARBA00058905"/>
    </source>
</evidence>
<evidence type="ECO:0000259" key="5">
    <source>
        <dbReference type="SMART" id="SM01217"/>
    </source>
</evidence>